<gene>
    <name evidence="9" type="ORF">ASPSYDRAFT_89917</name>
</gene>
<keyword evidence="5 7" id="KW-0472">Membrane</keyword>
<evidence type="ECO:0000256" key="6">
    <source>
        <dbReference type="SAM" id="MobiDB-lite"/>
    </source>
</evidence>
<evidence type="ECO:0000256" key="4">
    <source>
        <dbReference type="ARBA" id="ARBA00022989"/>
    </source>
</evidence>
<evidence type="ECO:0000256" key="1">
    <source>
        <dbReference type="ARBA" id="ARBA00004651"/>
    </source>
</evidence>
<keyword evidence="4 7" id="KW-1133">Transmembrane helix</keyword>
<evidence type="ECO:0000256" key="2">
    <source>
        <dbReference type="ARBA" id="ARBA00022475"/>
    </source>
</evidence>
<dbReference type="VEuPathDB" id="FungiDB:ASPSYDRAFT_89917"/>
<dbReference type="GO" id="GO:0005886">
    <property type="term" value="C:plasma membrane"/>
    <property type="evidence" value="ECO:0007669"/>
    <property type="project" value="UniProtKB-SubCell"/>
</dbReference>
<sequence length="189" mass="20635">MSSLLRRLLPKPVANTGSQLRDHQANERTFLSWTRMGLAFAAMGLAVGRLGLIEHFFNPVAEATAAPPSQSPSAQTRKNTSGDTDPTTDTKTRLRDSPDILVSRLCQVISVWSFGYGLFRYITVSRNLGRGQFVPSIWGPVVMTAGTMGVIGTLIEMDWKRPGLGDGNGNARGLDIRGMLQRWKSGSDK</sequence>
<feature type="compositionally biased region" description="Low complexity" evidence="6">
    <location>
        <begin position="63"/>
        <end position="76"/>
    </location>
</feature>
<feature type="transmembrane region" description="Helical" evidence="7">
    <location>
        <begin position="101"/>
        <end position="122"/>
    </location>
</feature>
<comment type="subcellular location">
    <subcellularLocation>
        <location evidence="1">Cell membrane</location>
        <topology evidence="1">Multi-pass membrane protein</topology>
    </subcellularLocation>
</comment>
<reference evidence="10" key="1">
    <citation type="journal article" date="2017" name="Genome Biol.">
        <title>Comparative genomics reveals high biological diversity and specific adaptations in the industrially and medically important fungal genus Aspergillus.</title>
        <authorList>
            <person name="de Vries R.P."/>
            <person name="Riley R."/>
            <person name="Wiebenga A."/>
            <person name="Aguilar-Osorio G."/>
            <person name="Amillis S."/>
            <person name="Uchima C.A."/>
            <person name="Anderluh G."/>
            <person name="Asadollahi M."/>
            <person name="Askin M."/>
            <person name="Barry K."/>
            <person name="Battaglia E."/>
            <person name="Bayram O."/>
            <person name="Benocci T."/>
            <person name="Braus-Stromeyer S.A."/>
            <person name="Caldana C."/>
            <person name="Canovas D."/>
            <person name="Cerqueira G.C."/>
            <person name="Chen F."/>
            <person name="Chen W."/>
            <person name="Choi C."/>
            <person name="Clum A."/>
            <person name="Dos Santos R.A."/>
            <person name="Damasio A.R."/>
            <person name="Diallinas G."/>
            <person name="Emri T."/>
            <person name="Fekete E."/>
            <person name="Flipphi M."/>
            <person name="Freyberg S."/>
            <person name="Gallo A."/>
            <person name="Gournas C."/>
            <person name="Habgood R."/>
            <person name="Hainaut M."/>
            <person name="Harispe M.L."/>
            <person name="Henrissat B."/>
            <person name="Hilden K.S."/>
            <person name="Hope R."/>
            <person name="Hossain A."/>
            <person name="Karabika E."/>
            <person name="Karaffa L."/>
            <person name="Karanyi Z."/>
            <person name="Krasevec N."/>
            <person name="Kuo A."/>
            <person name="Kusch H."/>
            <person name="LaButti K."/>
            <person name="Lagendijk E.L."/>
            <person name="Lapidus A."/>
            <person name="Levasseur A."/>
            <person name="Lindquist E."/>
            <person name="Lipzen A."/>
            <person name="Logrieco A.F."/>
            <person name="MacCabe A."/>
            <person name="Maekelae M.R."/>
            <person name="Malavazi I."/>
            <person name="Melin P."/>
            <person name="Meyer V."/>
            <person name="Mielnichuk N."/>
            <person name="Miskei M."/>
            <person name="Molnar A.P."/>
            <person name="Mule G."/>
            <person name="Ngan C.Y."/>
            <person name="Orejas M."/>
            <person name="Orosz E."/>
            <person name="Ouedraogo J.P."/>
            <person name="Overkamp K.M."/>
            <person name="Park H.-S."/>
            <person name="Perrone G."/>
            <person name="Piumi F."/>
            <person name="Punt P.J."/>
            <person name="Ram A.F."/>
            <person name="Ramon A."/>
            <person name="Rauscher S."/>
            <person name="Record E."/>
            <person name="Riano-Pachon D.M."/>
            <person name="Robert V."/>
            <person name="Roehrig J."/>
            <person name="Ruller R."/>
            <person name="Salamov A."/>
            <person name="Salih N.S."/>
            <person name="Samson R.A."/>
            <person name="Sandor E."/>
            <person name="Sanguinetti M."/>
            <person name="Schuetze T."/>
            <person name="Sepcic K."/>
            <person name="Shelest E."/>
            <person name="Sherlock G."/>
            <person name="Sophianopoulou V."/>
            <person name="Squina F.M."/>
            <person name="Sun H."/>
            <person name="Susca A."/>
            <person name="Todd R.B."/>
            <person name="Tsang A."/>
            <person name="Unkles S.E."/>
            <person name="van de Wiele N."/>
            <person name="van Rossen-Uffink D."/>
            <person name="Oliveira J.V."/>
            <person name="Vesth T.C."/>
            <person name="Visser J."/>
            <person name="Yu J.-H."/>
            <person name="Zhou M."/>
            <person name="Andersen M.R."/>
            <person name="Archer D.B."/>
            <person name="Baker S.E."/>
            <person name="Benoit I."/>
            <person name="Brakhage A.A."/>
            <person name="Braus G.H."/>
            <person name="Fischer R."/>
            <person name="Frisvad J.C."/>
            <person name="Goldman G.H."/>
            <person name="Houbraken J."/>
            <person name="Oakley B."/>
            <person name="Pocsi I."/>
            <person name="Scazzocchio C."/>
            <person name="Seiboth B."/>
            <person name="vanKuyk P.A."/>
            <person name="Wortman J."/>
            <person name="Dyer P.S."/>
            <person name="Grigoriev I.V."/>
        </authorList>
    </citation>
    <scope>NUCLEOTIDE SEQUENCE [LARGE SCALE GENOMIC DNA]</scope>
    <source>
        <strain evidence="10">CBS 593.65</strain>
    </source>
</reference>
<dbReference type="GeneID" id="63768318"/>
<evidence type="ECO:0000259" key="8">
    <source>
        <dbReference type="Pfam" id="PF02656"/>
    </source>
</evidence>
<dbReference type="RefSeq" id="XP_040703011.1">
    <property type="nucleotide sequence ID" value="XM_040852245.1"/>
</dbReference>
<dbReference type="OrthoDB" id="199599at2759"/>
<keyword evidence="2" id="KW-1003">Cell membrane</keyword>
<dbReference type="EMBL" id="KV878586">
    <property type="protein sequence ID" value="OJJ59205.1"/>
    <property type="molecule type" value="Genomic_DNA"/>
</dbReference>
<dbReference type="Proteomes" id="UP000184356">
    <property type="component" value="Unassembled WGS sequence"/>
</dbReference>
<dbReference type="InterPro" id="IPR052053">
    <property type="entry name" value="IM_YidH-like"/>
</dbReference>
<evidence type="ECO:0000256" key="5">
    <source>
        <dbReference type="ARBA" id="ARBA00023136"/>
    </source>
</evidence>
<dbReference type="Pfam" id="PF02656">
    <property type="entry name" value="DUF202"/>
    <property type="match status" value="1"/>
</dbReference>
<dbReference type="PANTHER" id="PTHR34187:SF2">
    <property type="entry name" value="DUF202 DOMAIN-CONTAINING PROTEIN"/>
    <property type="match status" value="1"/>
</dbReference>
<dbReference type="PANTHER" id="PTHR34187">
    <property type="entry name" value="FGR18P"/>
    <property type="match status" value="1"/>
</dbReference>
<accession>A0A1L9TIF8</accession>
<name>A0A1L9TIF8_9EURO</name>
<organism evidence="9 10">
    <name type="scientific">Aspergillus sydowii CBS 593.65</name>
    <dbReference type="NCBI Taxonomy" id="1036612"/>
    <lineage>
        <taxon>Eukaryota</taxon>
        <taxon>Fungi</taxon>
        <taxon>Dikarya</taxon>
        <taxon>Ascomycota</taxon>
        <taxon>Pezizomycotina</taxon>
        <taxon>Eurotiomycetes</taxon>
        <taxon>Eurotiomycetidae</taxon>
        <taxon>Eurotiales</taxon>
        <taxon>Aspergillaceae</taxon>
        <taxon>Aspergillus</taxon>
        <taxon>Aspergillus subgen. Nidulantes</taxon>
    </lineage>
</organism>
<evidence type="ECO:0000313" key="9">
    <source>
        <dbReference type="EMBL" id="OJJ59205.1"/>
    </source>
</evidence>
<keyword evidence="3 7" id="KW-0812">Transmembrane</keyword>
<proteinExistence type="predicted"/>
<evidence type="ECO:0000313" key="10">
    <source>
        <dbReference type="Proteomes" id="UP000184356"/>
    </source>
</evidence>
<evidence type="ECO:0000256" key="7">
    <source>
        <dbReference type="SAM" id="Phobius"/>
    </source>
</evidence>
<dbReference type="AlphaFoldDB" id="A0A1L9TIF8"/>
<feature type="region of interest" description="Disordered" evidence="6">
    <location>
        <begin position="63"/>
        <end position="93"/>
    </location>
</feature>
<feature type="domain" description="DUF202" evidence="8">
    <location>
        <begin position="21"/>
        <end position="126"/>
    </location>
</feature>
<keyword evidence="10" id="KW-1185">Reference proteome</keyword>
<evidence type="ECO:0000256" key="3">
    <source>
        <dbReference type="ARBA" id="ARBA00022692"/>
    </source>
</evidence>
<protein>
    <recommendedName>
        <fullName evidence="8">DUF202 domain-containing protein</fullName>
    </recommendedName>
</protein>
<dbReference type="InterPro" id="IPR003807">
    <property type="entry name" value="DUF202"/>
</dbReference>
<feature type="transmembrane region" description="Helical" evidence="7">
    <location>
        <begin position="137"/>
        <end position="155"/>
    </location>
</feature>
<feature type="compositionally biased region" description="Polar residues" evidence="6">
    <location>
        <begin position="77"/>
        <end position="87"/>
    </location>
</feature>